<dbReference type="Proteomes" id="UP001379444">
    <property type="component" value="Chromosome"/>
</dbReference>
<evidence type="ECO:0000313" key="2">
    <source>
        <dbReference type="EMBL" id="WWO39527.1"/>
    </source>
</evidence>
<name>A0ABZ2GDH0_9GAMM</name>
<feature type="compositionally biased region" description="Basic residues" evidence="1">
    <location>
        <begin position="29"/>
        <end position="48"/>
    </location>
</feature>
<accession>A0ABZ2GDH0</accession>
<organism evidence="2 3">
    <name type="scientific">Pectobacterium cacticida</name>
    <dbReference type="NCBI Taxonomy" id="69221"/>
    <lineage>
        <taxon>Bacteria</taxon>
        <taxon>Pseudomonadati</taxon>
        <taxon>Pseudomonadota</taxon>
        <taxon>Gammaproteobacteria</taxon>
        <taxon>Enterobacterales</taxon>
        <taxon>Pectobacteriaceae</taxon>
        <taxon>Pectobacterium</taxon>
    </lineage>
</organism>
<feature type="region of interest" description="Disordered" evidence="1">
    <location>
        <begin position="18"/>
        <end position="48"/>
    </location>
</feature>
<sequence length="48" mass="5547">MSRSELDGYIQALARLHGKNLSAGERSTRRVKSLRQKRPRKPTKKGRK</sequence>
<dbReference type="EMBL" id="CP125967">
    <property type="protein sequence ID" value="WWO39527.1"/>
    <property type="molecule type" value="Genomic_DNA"/>
</dbReference>
<reference evidence="2 3" key="1">
    <citation type="journal article" date="2024" name="Front. Plant Sci.">
        <title>Comprehensive phenomic and genomic studies of the species, Pectobacterium cacticida and proposal for reclassification as Alcorniella cacticida comb. nov.</title>
        <authorList>
            <person name="Jonca J."/>
            <person name="Pirhonen M."/>
            <person name="Waleron M.M."/>
            <person name="Gawor J."/>
            <person name="Mrozik A."/>
            <person name="Smoktunowicz M."/>
            <person name="Waleron K."/>
            <person name="Waleron M."/>
        </authorList>
    </citation>
    <scope>NUCLEOTIDE SEQUENCE [LARGE SCALE GENOMIC DNA]</scope>
    <source>
        <strain evidence="2 3">DPMP6</strain>
    </source>
</reference>
<protein>
    <submittedName>
        <fullName evidence="2">Uncharacterized protein</fullName>
    </submittedName>
</protein>
<keyword evidence="3" id="KW-1185">Reference proteome</keyword>
<evidence type="ECO:0000313" key="3">
    <source>
        <dbReference type="Proteomes" id="UP001379444"/>
    </source>
</evidence>
<gene>
    <name evidence="2" type="ORF">QNA12_05880</name>
</gene>
<proteinExistence type="predicted"/>
<dbReference type="RefSeq" id="WP_264496486.1">
    <property type="nucleotide sequence ID" value="NZ_CP109947.1"/>
</dbReference>
<evidence type="ECO:0000256" key="1">
    <source>
        <dbReference type="SAM" id="MobiDB-lite"/>
    </source>
</evidence>